<evidence type="ECO:0000313" key="3">
    <source>
        <dbReference type="Proteomes" id="UP000616724"/>
    </source>
</evidence>
<sequence>MAPAPEDWEFWTEMAGIRVSSPAVTTVPVEAKAVQEERASATVEESEAHTGSPADRSDIASQADSLTGEAGRDSSCASFTPSSVTLQSVHIGESTMSTWREQIPTSGSVELPPDPRALEGLGRNHSLETAVADLVDNSIDAGASHVLIRLVRVEGRLRALYVVDNGHGIPESKIDSAMTVGGRRTYSSGDLGKFGLGLKAASFSQARSLTMVSKAFGSPSVGRRWLLDENRKGFHCDTVPTDFAEDEFSRDWGFEEISTGTVIRWDNVTGFPATNDPARVEDFISRTATALRNHLGLVFHRILDAGRVDISIDVEDVEVDAPGPRLPVDPLNPFGYTRSGRTGYPKTLQGRLDDTDLAFNCHIWTGRSNLPQFKLPGGPELRQGIYFYRRDRLLQAGGGWHGIHSSDRRLQLARVEVEIDDDVVGLFTMNPEKSRVNVGPEFTQLAEHATAEDGTTFVDYLAAAEQTFRESRKRTNERRKMAPLGKGIAPDLRKAIEREIPFDEDEEPIDIRWKRFPDDDFFEIDREHRTLWLNERYRPDSRGERRSVNDAPLTKALLYLVAEDLFRGEYLGARDKDNIELYQEILTAAAKSEQA</sequence>
<dbReference type="InterPro" id="IPR036890">
    <property type="entry name" value="HATPase_C_sf"/>
</dbReference>
<dbReference type="Gene3D" id="3.30.565.10">
    <property type="entry name" value="Histidine kinase-like ATPase, C-terminal domain"/>
    <property type="match status" value="1"/>
</dbReference>
<organism evidence="2 3">
    <name type="scientific">Planobispora longispora</name>
    <dbReference type="NCBI Taxonomy" id="28887"/>
    <lineage>
        <taxon>Bacteria</taxon>
        <taxon>Bacillati</taxon>
        <taxon>Actinomycetota</taxon>
        <taxon>Actinomycetes</taxon>
        <taxon>Streptosporangiales</taxon>
        <taxon>Streptosporangiaceae</taxon>
        <taxon>Planobispora</taxon>
    </lineage>
</organism>
<comment type="caution">
    <text evidence="2">The sequence shown here is derived from an EMBL/GenBank/DDBJ whole genome shotgun (WGS) entry which is preliminary data.</text>
</comment>
<dbReference type="Pfam" id="PF13589">
    <property type="entry name" value="HATPase_c_3"/>
    <property type="match status" value="1"/>
</dbReference>
<dbReference type="SUPFAM" id="SSF55874">
    <property type="entry name" value="ATPase domain of HSP90 chaperone/DNA topoisomerase II/histidine kinase"/>
    <property type="match status" value="1"/>
</dbReference>
<name>A0A8J3RNS9_9ACTN</name>
<feature type="region of interest" description="Disordered" evidence="1">
    <location>
        <begin position="34"/>
        <end position="79"/>
    </location>
</feature>
<dbReference type="Proteomes" id="UP000616724">
    <property type="component" value="Unassembled WGS sequence"/>
</dbReference>
<gene>
    <name evidence="2" type="ORF">Plo01_47970</name>
</gene>
<proteinExistence type="predicted"/>
<keyword evidence="3" id="KW-1185">Reference proteome</keyword>
<accession>A0A8J3RNS9</accession>
<dbReference type="EMBL" id="BOOH01000039">
    <property type="protein sequence ID" value="GIH78368.1"/>
    <property type="molecule type" value="Genomic_DNA"/>
</dbReference>
<evidence type="ECO:0000256" key="1">
    <source>
        <dbReference type="SAM" id="MobiDB-lite"/>
    </source>
</evidence>
<protein>
    <recommendedName>
        <fullName evidence="4">ATPase</fullName>
    </recommendedName>
</protein>
<evidence type="ECO:0000313" key="2">
    <source>
        <dbReference type="EMBL" id="GIH78368.1"/>
    </source>
</evidence>
<evidence type="ECO:0008006" key="4">
    <source>
        <dbReference type="Google" id="ProtNLM"/>
    </source>
</evidence>
<dbReference type="AlphaFoldDB" id="A0A8J3RNS9"/>
<reference evidence="2 3" key="1">
    <citation type="submission" date="2021-01" db="EMBL/GenBank/DDBJ databases">
        <title>Whole genome shotgun sequence of Planobispora longispora NBRC 13918.</title>
        <authorList>
            <person name="Komaki H."/>
            <person name="Tamura T."/>
        </authorList>
    </citation>
    <scope>NUCLEOTIDE SEQUENCE [LARGE SCALE GENOMIC DNA]</scope>
    <source>
        <strain evidence="2 3">NBRC 13918</strain>
    </source>
</reference>